<reference evidence="5 6" key="1">
    <citation type="journal article" date="2019" name="Antonie Van Leeuwenhoek">
        <title>Description of 'Ca. Methylobacter oryzae' KRF1, a novel species from the environmentally important Methylobacter clade 2.</title>
        <authorList>
            <person name="Khatri K."/>
            <person name="Mohite J.A."/>
            <person name="Pandit P.S."/>
            <person name="Bahulikar R."/>
            <person name="Rahalkar M.C."/>
        </authorList>
    </citation>
    <scope>NUCLEOTIDE SEQUENCE [LARGE SCALE GENOMIC DNA]</scope>
    <source>
        <strain evidence="5 6">KRF1</strain>
    </source>
</reference>
<feature type="domain" description="Carrier" evidence="4">
    <location>
        <begin position="3091"/>
        <end position="3165"/>
    </location>
</feature>
<proteinExistence type="predicted"/>
<organism evidence="5 6">
    <name type="scientific">Candidatus Methylobacter oryzae</name>
    <dbReference type="NCBI Taxonomy" id="2497749"/>
    <lineage>
        <taxon>Bacteria</taxon>
        <taxon>Pseudomonadati</taxon>
        <taxon>Pseudomonadota</taxon>
        <taxon>Gammaproteobacteria</taxon>
        <taxon>Methylococcales</taxon>
        <taxon>Methylococcaceae</taxon>
        <taxon>Methylobacter</taxon>
    </lineage>
</organism>
<dbReference type="Gene3D" id="3.30.559.10">
    <property type="entry name" value="Chloramphenicol acetyltransferase-like domain"/>
    <property type="match status" value="3"/>
</dbReference>
<name>A0ABY3C6A7_9GAMM</name>
<evidence type="ECO:0000256" key="1">
    <source>
        <dbReference type="ARBA" id="ARBA00001957"/>
    </source>
</evidence>
<dbReference type="CDD" id="cd19531">
    <property type="entry name" value="LCL_NRPS-like"/>
    <property type="match status" value="3"/>
</dbReference>
<keyword evidence="2" id="KW-0596">Phosphopantetheine</keyword>
<dbReference type="Pfam" id="PF00668">
    <property type="entry name" value="Condensation"/>
    <property type="match status" value="3"/>
</dbReference>
<dbReference type="InterPro" id="IPR009081">
    <property type="entry name" value="PP-bd_ACP"/>
</dbReference>
<sequence length="3352" mass="373025">MQVIPSTPLSYSQQALWFIYRDAPQSAAYNMALPLRFTGDVDVQTLRQALQRLVERHSMLRSRFSELDGVPYRHVATGIDGYWQDVDAEGWTEVTLREALYRQSLQPFALEHSVFRATLFQGSGTGDVLLLNLHHIAGDAASLAVLGKELLAFYGVENVPPTATDYADYVHWEAELLNGPKGQRMAAYWQQQLAGDVPVLQLPTDYPRPARQTFNGASVRVELPEPLTEAVKNLAKAHKTTLFTVLFSAYQVLLQRYSGQDDIWIGIPTSTPRNQAEFADMVGYLVNPMIMRGDFANANNVSFSQLLQRNGKHMLTGLYHQPYPFTQLIEQLQPHRNPAYPPLVQAMFALERDDLIPKHFSANGVQARSLAIAQMEGQLDLALTFSDSDDGKTLSALWDYNRDLFNEVTIARMAEHLHVLLQGAVDDAEQDIAKMPLLTDYEQAQLKQWTSTETDYPKDQTVVDLFERQASTKPDNIAAIFAEQSLSYCQLNDKANRLAHYLLDLKTETGVPLLAANPLIAIAVERSLDMVAGLLAILKIGGAYLPIDPDYPSARILDMLDDSATPLLLTTSNAQTRLPLAGGKQDYIVLCLDELDVTGQRTDNPAGRVGPEDLAYVIYTSGSTGKPKGVMIGHQALTLHSQAMLQHYGLTENDRILQFASLSFDTSLEQLLVAWLSGACSVLLTSNLMPAQDLLALIKKHAVTVADLPPAYWQQMLDIATLADDWVSLRMLILGGEALPHSLAQQTRDRFPALTCFNAYGPTEATITPCIYRLPPTLTGNTNYVAIGKPRANTPVYILNGQHQPQPLGIPGELCIAGAGLARGYLHRPELTAEKFVDVELFGKSERIYKTGDLARWLSDGNLEFLGRIDQQIKLRGFRIELGEIEAALCEYPGVKEAVANLYEADGDKRIVAYLTTDNAGFNTDELRGSLKDRLPDYMVPSHFIVLDVLPLTPNGKIDRKGLPAPEFQAASGFSQPVTPSEDLLAALWAGVLKREAIGRHDNFFERGGHSLLATQLIARIRESFQVELPIRTVFEHPQLSELAAAIDAAAGGIRLPAIEPQASDEVKVLSFSQQRLWFLNQFEENNSATYNMPLALRLSGRLDVDALQQSLHWLVERHTGLRSHFPTLAGQAQVDIRDIEALQIQDLRLLPAGDREREAARLTDSHAVAPFDLEQGPLFRADLLLLDDAGAVLLLNMHHIVSDGWSMAVFMRDWQHAYTAFAEGGQPSLPVLPIQYSDYAAWQRQWLQGDVLHRQIDYWTGQLNGLPELLELPTDKLRPPRQSYRGAHVAHSLPSTLSQAVTRLSRQQGVTDFMTLLAAFEVLLSRYSRQQDVCVGSPIANRTHARTEDVIGFFVNTLVLRGQIDPRQSFAALLQATRQTCLDAYAHQDIPFEMLVEKLQPTRSLSHSPLFQVMFVLQNNEAAELALPNLEVSVLEADYPIAKFDLTLNVAEQDGQLQCYWEYATDLFTGDTVKRMAEHFEVLLHAVVANPEQAIGQLPLLTEQDILQLQAWNDTATDYPKDQTIVSLFERQATTTPDNIAVVFDGQSLSYRQLNDKANQLAYNLLDLKTKAGAPLLTGNPLIAIAVERSLDMIVGLLAILKAGGAYLPIDPDYPAVRIRHMLEDSQAPLLLTQSRLQGQLSPAELEHNCTLLCIDELELTGRSTENLPLKPGPEDLAYVIYTSGSTGVPKGVCIAHTAVVRLVKNTNYIQIGMDDCLAQASNVSFDAATFEIWGSLLNGARLVGVAKELLLSPQQLTEHLQSQRINTLFVTTALFNQIAQTQPGCFKSLKYLFFGGEQVDPYSVNTILRGHAPEQLLHVYGPTETTTFASWYRVNNGQKTDNTIPIGKPLANTEIFILNPQHRPQPPNVPGELCIAGTGLARGYLNQPELTAEKFVNVELFGKSERIYKTGDLARWLPDGNLEFLGRIDNQVKIRGFRIELGEIEAVLCQHPGVNEAVANLHEADGDKRIVAYLTSAQDHFSPDDLRGWLKDRLPDYMVPSHFMVLDSLPLTPNGKIDRKALPKPDLTIQGEQQLPHSATEQLLCSLWSQVLRFDVASVSANFFAVGGHSLLATQLVSRIRESFDIDMPLRTVFAYPSLREQAEWLDRQQRGSELPVILPLAEGEAPALSFAQQRLRFLAQLEGQSATYNMPAAFRLEGRLNEEALQRTLTDLIQRHETLRSCFPMIDGKPSVQLNKAYNPLSVTDLSGLADAEQQGQIAEWVDRHANAPFDLSSGPLFKAQLLRLGGEDHILLFNMHHIVSDGWSTGVMIRDWCRLYEAAVQNREPQLDELTIQYSDYAAWQRNWLQGAVLEQQLDYWTNKLAGAPELLELPTDNPRPAVMSYRGKHLQSTLNPILTQSIKQLSRKQGVTDFMTLLSAFTVLLFRYSGQTDIVVGCPIANRTQSQTEHLIGFFVNTLALRMQIDADQAFSDLLNQVRKTALEAYSHQDIPFEALVEKINPSRSLSHSPLFQVMFVLQNAPEAALELSDLQITPVESEHATAKFDLTLSVEEQGGTLVCNWEYNTDLFRQETIALMSEHFQVLLEGIVSGPEQSLAGLPLLTAAEQQRLQAWNRSESDYCQDLSIVDLFQAQAEKTPDNIAVVFESRQLTYRQLNQQANQLAHYLLDFKTGNGLVGICVERSLEMIVGLLAILKAGAAYVPLDPDYPEQRLQFILEDSAVPVLLTQSHLLERVPASTAKVVCIDKEWDLIADRPVDNPARQSGPGDLAYVIYTSGSTGKPKGCQLTQANVTRLFSATDHWYRFSEQDVWTLFHSYAFDFSVWEIWGALFYGGKLVIVPYHTSRNPALFYQLLIDQGVTVLNQTPSAFKQLQDVDKRPDELSLRFVIFGGEALDFAALQPWFARHGDSRPQLINMYGITETTVHVTYYPVAGGDNQGKSIIGIPIPDLQVWVVDAYNNPLPIGVPGEMLVGGAGVARGYLNRPELTAERFIDIELFGQRQRVYKSGDLARWLPDGNIEYLGRIDNQVKIRGFRIELGEIEACLAGIPAVKEAVVLASGEGEAKALAAYVTADSVLKVEELRASLNALLPAYMVPAYFVQLDALPLLPNGKINRKSLVGLKPIESLREFRPPQNALESELLSIWQNHLETDDISTNANFFEIGGNSLSLVRVHWEIEKQHPQTTLMDLFAHPNIADLALFLAGGEKTRIAIKTLTLDEKYFSAGNGGLFEYSLDDELSVRLNELGNSENLDIQHILRAAFAYLLFEISEQADVPYYAALNNRQVISVRHDFEAIDSLQELLQASRDAFLNPEEIYPVDDFLKTGANPGSSEVLAFYSNNGGDFDNADLDWQADTGNGTVNIAFKFSARMDREEMKGLPGLYVTILEEIIKTA</sequence>
<dbReference type="Gene3D" id="2.30.38.10">
    <property type="entry name" value="Luciferase, Domain 3"/>
    <property type="match status" value="3"/>
</dbReference>
<dbReference type="Pfam" id="PF00550">
    <property type="entry name" value="PP-binding"/>
    <property type="match status" value="3"/>
</dbReference>
<keyword evidence="3" id="KW-0597">Phosphoprotein</keyword>
<evidence type="ECO:0000256" key="2">
    <source>
        <dbReference type="ARBA" id="ARBA00022450"/>
    </source>
</evidence>
<dbReference type="Proteomes" id="UP000733744">
    <property type="component" value="Unassembled WGS sequence"/>
</dbReference>
<dbReference type="PROSITE" id="PS50075">
    <property type="entry name" value="CARRIER"/>
    <property type="match status" value="3"/>
</dbReference>
<dbReference type="SUPFAM" id="SSF56801">
    <property type="entry name" value="Acetyl-CoA synthetase-like"/>
    <property type="match status" value="3"/>
</dbReference>
<feature type="domain" description="Carrier" evidence="4">
    <location>
        <begin position="2037"/>
        <end position="2112"/>
    </location>
</feature>
<dbReference type="NCBIfam" id="TIGR01733">
    <property type="entry name" value="AA-adenyl-dom"/>
    <property type="match status" value="3"/>
</dbReference>
<dbReference type="CDD" id="cd05930">
    <property type="entry name" value="A_NRPS"/>
    <property type="match status" value="1"/>
</dbReference>
<dbReference type="InterPro" id="IPR020806">
    <property type="entry name" value="PKS_PP-bd"/>
</dbReference>
<dbReference type="InterPro" id="IPR025110">
    <property type="entry name" value="AMP-bd_C"/>
</dbReference>
<protein>
    <submittedName>
        <fullName evidence="5">Amino acid adenylation domain-containing protein</fullName>
    </submittedName>
</protein>
<dbReference type="PROSITE" id="PS00455">
    <property type="entry name" value="AMP_BINDING"/>
    <property type="match status" value="3"/>
</dbReference>
<dbReference type="RefSeq" id="WP_127027583.1">
    <property type="nucleotide sequence ID" value="NZ_RYFG02000115.1"/>
</dbReference>
<dbReference type="InterPro" id="IPR010071">
    <property type="entry name" value="AA_adenyl_dom"/>
</dbReference>
<evidence type="ECO:0000313" key="5">
    <source>
        <dbReference type="EMBL" id="TRW90814.1"/>
    </source>
</evidence>
<dbReference type="InterPro" id="IPR020845">
    <property type="entry name" value="AMP-binding_CS"/>
</dbReference>
<evidence type="ECO:0000313" key="6">
    <source>
        <dbReference type="Proteomes" id="UP000733744"/>
    </source>
</evidence>
<dbReference type="PANTHER" id="PTHR45527">
    <property type="entry name" value="NONRIBOSOMAL PEPTIDE SYNTHETASE"/>
    <property type="match status" value="1"/>
</dbReference>
<accession>A0ABY3C6A7</accession>
<dbReference type="InterPro" id="IPR023213">
    <property type="entry name" value="CAT-like_dom_sf"/>
</dbReference>
<dbReference type="Pfam" id="PF13193">
    <property type="entry name" value="AMP-binding_C"/>
    <property type="match status" value="3"/>
</dbReference>
<dbReference type="InterPro" id="IPR006162">
    <property type="entry name" value="Ppantetheine_attach_site"/>
</dbReference>
<dbReference type="Gene3D" id="1.10.1200.10">
    <property type="entry name" value="ACP-like"/>
    <property type="match status" value="3"/>
</dbReference>
<comment type="caution">
    <text evidence="5">The sequence shown here is derived from an EMBL/GenBank/DDBJ whole genome shotgun (WGS) entry which is preliminary data.</text>
</comment>
<dbReference type="PANTHER" id="PTHR45527:SF1">
    <property type="entry name" value="FATTY ACID SYNTHASE"/>
    <property type="match status" value="1"/>
</dbReference>
<feature type="domain" description="Carrier" evidence="4">
    <location>
        <begin position="976"/>
        <end position="1051"/>
    </location>
</feature>
<keyword evidence="6" id="KW-1185">Reference proteome</keyword>
<dbReference type="CDD" id="cd17643">
    <property type="entry name" value="A_NRPS_Cytc1-like"/>
    <property type="match status" value="1"/>
</dbReference>
<dbReference type="SMART" id="SM00823">
    <property type="entry name" value="PKS_PP"/>
    <property type="match status" value="3"/>
</dbReference>
<dbReference type="InterPro" id="IPR000873">
    <property type="entry name" value="AMP-dep_synth/lig_dom"/>
</dbReference>
<dbReference type="EMBL" id="RYFG02000115">
    <property type="protein sequence ID" value="TRW90814.1"/>
    <property type="molecule type" value="Genomic_DNA"/>
</dbReference>
<dbReference type="Gene3D" id="3.40.50.980">
    <property type="match status" value="6"/>
</dbReference>
<dbReference type="Pfam" id="PF00501">
    <property type="entry name" value="AMP-binding"/>
    <property type="match status" value="3"/>
</dbReference>
<dbReference type="InterPro" id="IPR020459">
    <property type="entry name" value="AMP-binding"/>
</dbReference>
<dbReference type="SUPFAM" id="SSF47336">
    <property type="entry name" value="ACP-like"/>
    <property type="match status" value="3"/>
</dbReference>
<dbReference type="CDD" id="cd12117">
    <property type="entry name" value="A_NRPS_Srf_like"/>
    <property type="match status" value="1"/>
</dbReference>
<dbReference type="Gene3D" id="3.30.300.30">
    <property type="match status" value="3"/>
</dbReference>
<gene>
    <name evidence="5" type="ORF">EKO24_017805</name>
</gene>
<dbReference type="InterPro" id="IPR045851">
    <property type="entry name" value="AMP-bd_C_sf"/>
</dbReference>
<dbReference type="PRINTS" id="PR00154">
    <property type="entry name" value="AMPBINDING"/>
</dbReference>
<evidence type="ECO:0000256" key="3">
    <source>
        <dbReference type="ARBA" id="ARBA00022553"/>
    </source>
</evidence>
<dbReference type="InterPro" id="IPR001242">
    <property type="entry name" value="Condensation_dom"/>
</dbReference>
<dbReference type="NCBIfam" id="NF003417">
    <property type="entry name" value="PRK04813.1"/>
    <property type="match status" value="3"/>
</dbReference>
<dbReference type="InterPro" id="IPR036736">
    <property type="entry name" value="ACP-like_sf"/>
</dbReference>
<comment type="cofactor">
    <cofactor evidence="1">
        <name>pantetheine 4'-phosphate</name>
        <dbReference type="ChEBI" id="CHEBI:47942"/>
    </cofactor>
</comment>
<dbReference type="Gene3D" id="3.30.559.30">
    <property type="entry name" value="Nonribosomal peptide synthetase, condensation domain"/>
    <property type="match status" value="4"/>
</dbReference>
<evidence type="ECO:0000259" key="4">
    <source>
        <dbReference type="PROSITE" id="PS50075"/>
    </source>
</evidence>
<dbReference type="SUPFAM" id="SSF52777">
    <property type="entry name" value="CoA-dependent acyltransferases"/>
    <property type="match status" value="7"/>
</dbReference>
<dbReference type="PROSITE" id="PS00012">
    <property type="entry name" value="PHOSPHOPANTETHEINE"/>
    <property type="match status" value="1"/>
</dbReference>